<dbReference type="OrthoDB" id="4067583at2759"/>
<name>A0A9P8AHI7_9ASCO</name>
<evidence type="ECO:0000313" key="2">
    <source>
        <dbReference type="EMBL" id="KAG7193392.1"/>
    </source>
</evidence>
<feature type="region of interest" description="Disordered" evidence="1">
    <location>
        <begin position="341"/>
        <end position="365"/>
    </location>
</feature>
<feature type="compositionally biased region" description="Polar residues" evidence="1">
    <location>
        <begin position="382"/>
        <end position="395"/>
    </location>
</feature>
<dbReference type="RefSeq" id="XP_043048940.1">
    <property type="nucleotide sequence ID" value="XM_043191633.1"/>
</dbReference>
<feature type="compositionally biased region" description="Polar residues" evidence="1">
    <location>
        <begin position="134"/>
        <end position="147"/>
    </location>
</feature>
<dbReference type="AlphaFoldDB" id="A0A9P8AHI7"/>
<reference evidence="2" key="1">
    <citation type="submission" date="2021-03" db="EMBL/GenBank/DDBJ databases">
        <authorList>
            <person name="Palmer J.M."/>
        </authorList>
    </citation>
    <scope>NUCLEOTIDE SEQUENCE</scope>
    <source>
        <strain evidence="2">ARV_011</strain>
    </source>
</reference>
<evidence type="ECO:0008006" key="4">
    <source>
        <dbReference type="Google" id="ProtNLM"/>
    </source>
</evidence>
<dbReference type="GeneID" id="66114184"/>
<gene>
    <name evidence="2" type="ORF">KQ657_000810</name>
</gene>
<proteinExistence type="predicted"/>
<protein>
    <recommendedName>
        <fullName evidence="4">Protein NBA1</fullName>
    </recommendedName>
</protein>
<feature type="region of interest" description="Disordered" evidence="1">
    <location>
        <begin position="588"/>
        <end position="614"/>
    </location>
</feature>
<evidence type="ECO:0000256" key="1">
    <source>
        <dbReference type="SAM" id="MobiDB-lite"/>
    </source>
</evidence>
<comment type="caution">
    <text evidence="2">The sequence shown here is derived from an EMBL/GenBank/DDBJ whole genome shotgun (WGS) entry which is preliminary data.</text>
</comment>
<accession>A0A9P8AHI7</accession>
<feature type="region of interest" description="Disordered" evidence="1">
    <location>
        <begin position="382"/>
        <end position="401"/>
    </location>
</feature>
<feature type="compositionally biased region" description="Polar residues" evidence="1">
    <location>
        <begin position="265"/>
        <end position="275"/>
    </location>
</feature>
<dbReference type="Proteomes" id="UP000790833">
    <property type="component" value="Unassembled WGS sequence"/>
</dbReference>
<dbReference type="EMBL" id="JAHMUF010000012">
    <property type="protein sequence ID" value="KAG7193392.1"/>
    <property type="molecule type" value="Genomic_DNA"/>
</dbReference>
<evidence type="ECO:0000313" key="3">
    <source>
        <dbReference type="Proteomes" id="UP000790833"/>
    </source>
</evidence>
<feature type="region of interest" description="Disordered" evidence="1">
    <location>
        <begin position="265"/>
        <end position="326"/>
    </location>
</feature>
<feature type="compositionally biased region" description="Basic residues" evidence="1">
    <location>
        <begin position="602"/>
        <end position="614"/>
    </location>
</feature>
<keyword evidence="3" id="KW-1185">Reference proteome</keyword>
<organism evidence="2 3">
    <name type="scientific">Scheffersomyces spartinae</name>
    <dbReference type="NCBI Taxonomy" id="45513"/>
    <lineage>
        <taxon>Eukaryota</taxon>
        <taxon>Fungi</taxon>
        <taxon>Dikarya</taxon>
        <taxon>Ascomycota</taxon>
        <taxon>Saccharomycotina</taxon>
        <taxon>Pichiomycetes</taxon>
        <taxon>Debaryomycetaceae</taxon>
        <taxon>Scheffersomyces</taxon>
    </lineage>
</organism>
<sequence>MNNSETSSVSSDLAIQNYPGDSSFIKPSQPPQLLLGLPNTNIKRDSLSGLKPPPPPSHKDRYSVILNLSTYSGKDYNAELMTINQVKGATVNIVHAKSSSKLIPKQSHDADYYKMPPLGKISDADASDYSSSSIGSKTKLPSVSADAQNKMKPVSTYKTAIEGSIPPRSSRRPKSEVIHGTPILPVKEDNSSHRLSLSDDLEKLMETASVISKGETSDSKQFIFKDIKKTFSLPKVRLDKRSSITSSEFSDHSPTRVAVKNQYGSQESNDFPNSTAAAAAAAHGHGQPSDAMASAEHHHSLELSNKSCRPIEDPHTSGSADDVNAYSSGTITYDQQTAITSANPSPLHKRMSSVNSQTSSNLRMPPRPLAESILRAREVSHQFSQKSIPDNASVEQSEDQEYKEIDNDGFAKSIIEIGGGIESSNDSNKTQSHDVKNANASTNLLPGKKRHSHVNSVDYPSDISRFDEVDSGVYAKSHRGYIINPSEDISLNSHGRYDEDNNGMVPIIGAPLREKPEEVTDIIDIEELEAQAHSSQYRDASLHQHQIYDDTKDHGHRGGGYHSDGAVVSKDAVEEDYYDIGEPVMVRNQPARGKSVRENTRRTKRKKSTKHKNKKELKPFTYTTLVSLLESMNGTVIGEEFNQLNLPIREKQWIEKIIDSLSRLTSDMVMDENKFEAGLTRLEKAHSALEGFL</sequence>
<feature type="region of interest" description="Disordered" evidence="1">
    <location>
        <begin position="124"/>
        <end position="191"/>
    </location>
</feature>
<feature type="compositionally biased region" description="Polar residues" evidence="1">
    <location>
        <begin position="352"/>
        <end position="362"/>
    </location>
</feature>
<feature type="region of interest" description="Disordered" evidence="1">
    <location>
        <begin position="19"/>
        <end position="60"/>
    </location>
</feature>